<dbReference type="PANTHER" id="PTHR32387:SF0">
    <property type="entry name" value="PROTEIN NO VEIN"/>
    <property type="match status" value="1"/>
</dbReference>
<evidence type="ECO:0000313" key="1">
    <source>
        <dbReference type="EMBL" id="GJT95969.1"/>
    </source>
</evidence>
<protein>
    <submittedName>
        <fullName evidence="1">Uncharacterized protein</fullName>
    </submittedName>
</protein>
<sequence>MMLGDDCISSGSILKDYDSKELMHFLSIISSNEDGEKGNGVLLGDNAPYAVPKGTSVKLINDIALKNTVNTDDALLALEFGVAENPPLLSYLQSLQQLSSESLPSQVAKTVFQVFQKRSDGLDLEVLSCDDIDFLKKRIEEKEMWILPIVQDLWVSLHHSLHHSFGLICWCDDEKLKKGIQELEIC</sequence>
<proteinExistence type="predicted"/>
<keyword evidence="2" id="KW-1185">Reference proteome</keyword>
<evidence type="ECO:0000313" key="2">
    <source>
        <dbReference type="Proteomes" id="UP001151760"/>
    </source>
</evidence>
<comment type="caution">
    <text evidence="1">The sequence shown here is derived from an EMBL/GenBank/DDBJ whole genome shotgun (WGS) entry which is preliminary data.</text>
</comment>
<reference evidence="1" key="2">
    <citation type="submission" date="2022-01" db="EMBL/GenBank/DDBJ databases">
        <authorList>
            <person name="Yamashiro T."/>
            <person name="Shiraishi A."/>
            <person name="Satake H."/>
            <person name="Nakayama K."/>
        </authorList>
    </citation>
    <scope>NUCLEOTIDE SEQUENCE</scope>
</reference>
<organism evidence="1 2">
    <name type="scientific">Tanacetum coccineum</name>
    <dbReference type="NCBI Taxonomy" id="301880"/>
    <lineage>
        <taxon>Eukaryota</taxon>
        <taxon>Viridiplantae</taxon>
        <taxon>Streptophyta</taxon>
        <taxon>Embryophyta</taxon>
        <taxon>Tracheophyta</taxon>
        <taxon>Spermatophyta</taxon>
        <taxon>Magnoliopsida</taxon>
        <taxon>eudicotyledons</taxon>
        <taxon>Gunneridae</taxon>
        <taxon>Pentapetalae</taxon>
        <taxon>asterids</taxon>
        <taxon>campanulids</taxon>
        <taxon>Asterales</taxon>
        <taxon>Asteraceae</taxon>
        <taxon>Asteroideae</taxon>
        <taxon>Anthemideae</taxon>
        <taxon>Anthemidinae</taxon>
        <taxon>Tanacetum</taxon>
    </lineage>
</organism>
<gene>
    <name evidence="1" type="ORF">Tco_1091487</name>
</gene>
<dbReference type="InterPro" id="IPR052957">
    <property type="entry name" value="Auxin_embryo_med"/>
</dbReference>
<dbReference type="PANTHER" id="PTHR32387">
    <property type="entry name" value="WU:FJ29H11"/>
    <property type="match status" value="1"/>
</dbReference>
<dbReference type="EMBL" id="BQNB010020440">
    <property type="protein sequence ID" value="GJT95969.1"/>
    <property type="molecule type" value="Genomic_DNA"/>
</dbReference>
<reference evidence="1" key="1">
    <citation type="journal article" date="2022" name="Int. J. Mol. Sci.">
        <title>Draft Genome of Tanacetum Coccineum: Genomic Comparison of Closely Related Tanacetum-Family Plants.</title>
        <authorList>
            <person name="Yamashiro T."/>
            <person name="Shiraishi A."/>
            <person name="Nakayama K."/>
            <person name="Satake H."/>
        </authorList>
    </citation>
    <scope>NUCLEOTIDE SEQUENCE</scope>
</reference>
<name>A0ABQ5I8D5_9ASTR</name>
<dbReference type="Proteomes" id="UP001151760">
    <property type="component" value="Unassembled WGS sequence"/>
</dbReference>
<accession>A0ABQ5I8D5</accession>